<feature type="transmembrane region" description="Helical" evidence="1">
    <location>
        <begin position="38"/>
        <end position="54"/>
    </location>
</feature>
<dbReference type="RefSeq" id="XP_009042771.1">
    <property type="nucleotide sequence ID" value="XM_009044523.1"/>
</dbReference>
<evidence type="ECO:0000313" key="3">
    <source>
        <dbReference type="Proteomes" id="UP000002729"/>
    </source>
</evidence>
<dbReference type="AlphaFoldDB" id="F0YQS9"/>
<sequence length="106" mass="11381">MSLRRHLQQHWMVVAMVAAALVAQRAPAAGAALYHRYSKGLIACIFLLLGLSLPRDAMRKAVKRIGVHARCQALSLVAVPGAYYAVVHRRGLDAAVLGPAVARGLM</sequence>
<keyword evidence="1" id="KW-1133">Transmembrane helix</keyword>
<dbReference type="Gene3D" id="1.20.1530.20">
    <property type="match status" value="1"/>
</dbReference>
<protein>
    <submittedName>
        <fullName evidence="2">Uncharacterized protein</fullName>
    </submittedName>
</protein>
<keyword evidence="1" id="KW-0472">Membrane</keyword>
<dbReference type="OrthoDB" id="47059at2759"/>
<dbReference type="KEGG" id="aaf:AURANDRAFT_68794"/>
<dbReference type="InterPro" id="IPR038770">
    <property type="entry name" value="Na+/solute_symporter_sf"/>
</dbReference>
<dbReference type="Pfam" id="PF13593">
    <property type="entry name" value="SBF_like"/>
    <property type="match status" value="1"/>
</dbReference>
<dbReference type="InterPro" id="IPR016833">
    <property type="entry name" value="Put_Na-Bile_cotransptr"/>
</dbReference>
<evidence type="ECO:0000256" key="1">
    <source>
        <dbReference type="SAM" id="Phobius"/>
    </source>
</evidence>
<name>F0YQS9_AURAN</name>
<keyword evidence="3" id="KW-1185">Reference proteome</keyword>
<dbReference type="GeneID" id="20227029"/>
<organism evidence="3">
    <name type="scientific">Aureococcus anophagefferens</name>
    <name type="common">Harmful bloom alga</name>
    <dbReference type="NCBI Taxonomy" id="44056"/>
    <lineage>
        <taxon>Eukaryota</taxon>
        <taxon>Sar</taxon>
        <taxon>Stramenopiles</taxon>
        <taxon>Ochrophyta</taxon>
        <taxon>Pelagophyceae</taxon>
        <taxon>Pelagomonadales</taxon>
        <taxon>Pelagomonadaceae</taxon>
        <taxon>Aureococcus</taxon>
    </lineage>
</organism>
<dbReference type="InParanoid" id="F0YQS9"/>
<dbReference type="EMBL" id="GL833457">
    <property type="protein sequence ID" value="EGB02530.1"/>
    <property type="molecule type" value="Genomic_DNA"/>
</dbReference>
<accession>F0YQS9</accession>
<keyword evidence="1" id="KW-0812">Transmembrane</keyword>
<dbReference type="Proteomes" id="UP000002729">
    <property type="component" value="Unassembled WGS sequence"/>
</dbReference>
<feature type="non-terminal residue" evidence="2">
    <location>
        <position position="106"/>
    </location>
</feature>
<gene>
    <name evidence="2" type="ORF">AURANDRAFT_68794</name>
</gene>
<reference evidence="2 3" key="1">
    <citation type="journal article" date="2011" name="Proc. Natl. Acad. Sci. U.S.A.">
        <title>Niche of harmful alga Aureococcus anophagefferens revealed through ecogenomics.</title>
        <authorList>
            <person name="Gobler C.J."/>
            <person name="Berry D.L."/>
            <person name="Dyhrman S.T."/>
            <person name="Wilhelm S.W."/>
            <person name="Salamov A."/>
            <person name="Lobanov A.V."/>
            <person name="Zhang Y."/>
            <person name="Collier J.L."/>
            <person name="Wurch L.L."/>
            <person name="Kustka A.B."/>
            <person name="Dill B.D."/>
            <person name="Shah M."/>
            <person name="VerBerkmoes N.C."/>
            <person name="Kuo A."/>
            <person name="Terry A."/>
            <person name="Pangilinan J."/>
            <person name="Lindquist E.A."/>
            <person name="Lucas S."/>
            <person name="Paulsen I.T."/>
            <person name="Hattenrath-Lehmann T.K."/>
            <person name="Talmage S.C."/>
            <person name="Walker E.A."/>
            <person name="Koch F."/>
            <person name="Burson A.M."/>
            <person name="Marcoval M.A."/>
            <person name="Tang Y.Z."/>
            <person name="Lecleir G.R."/>
            <person name="Coyne K.J."/>
            <person name="Berg G.M."/>
            <person name="Bertrand E.M."/>
            <person name="Saito M.A."/>
            <person name="Gladyshev V.N."/>
            <person name="Grigoriev I.V."/>
        </authorList>
    </citation>
    <scope>NUCLEOTIDE SEQUENCE [LARGE SCALE GENOMIC DNA]</scope>
    <source>
        <strain evidence="3">CCMP 1984</strain>
    </source>
</reference>
<proteinExistence type="predicted"/>
<evidence type="ECO:0000313" key="2">
    <source>
        <dbReference type="EMBL" id="EGB02530.1"/>
    </source>
</evidence>